<dbReference type="EMBL" id="CP001107">
    <property type="protein sequence ID" value="ACR76163.1"/>
    <property type="molecule type" value="Genomic_DNA"/>
</dbReference>
<dbReference type="KEGG" id="ere:EUBREC_2432"/>
<dbReference type="Pfam" id="PF07451">
    <property type="entry name" value="SpoVAD"/>
    <property type="match status" value="1"/>
</dbReference>
<evidence type="ECO:0000313" key="1">
    <source>
        <dbReference type="EMBL" id="ACR76163.1"/>
    </source>
</evidence>
<dbReference type="Proteomes" id="UP000001477">
    <property type="component" value="Chromosome"/>
</dbReference>
<dbReference type="AlphaFoldDB" id="C4ZF42"/>
<dbReference type="PIRSF" id="PIRSF011570">
    <property type="entry name" value="SpoVAD"/>
    <property type="match status" value="1"/>
</dbReference>
<gene>
    <name evidence="1" type="ordered locus">EUBREC_2432</name>
</gene>
<organism evidence="1 2">
    <name type="scientific">Agathobacter rectalis (strain ATCC 33656 / DSM 3377 / JCM 17463 / KCTC 5835 / VPI 0990)</name>
    <name type="common">Eubacterium rectale</name>
    <dbReference type="NCBI Taxonomy" id="515619"/>
    <lineage>
        <taxon>Bacteria</taxon>
        <taxon>Bacillati</taxon>
        <taxon>Bacillota</taxon>
        <taxon>Clostridia</taxon>
        <taxon>Lachnospirales</taxon>
        <taxon>Lachnospiraceae</taxon>
        <taxon>Agathobacter</taxon>
    </lineage>
</organism>
<dbReference type="Gene3D" id="3.40.47.40">
    <property type="entry name" value="Stage V sporulation protein AD"/>
    <property type="match status" value="1"/>
</dbReference>
<accession>C4ZF42</accession>
<dbReference type="GO" id="GO:0016746">
    <property type="term" value="F:acyltransferase activity"/>
    <property type="evidence" value="ECO:0007669"/>
    <property type="project" value="InterPro"/>
</dbReference>
<name>C4ZF42_AGARV</name>
<sequence length="362" mass="38446">MRLRVRRVGMQQKLGKWSLRFTEAPFILESSSVVGTKEADGPLGGLFDIVGKDDRFGQNTWEKAESSMQRDALTMALGKAHLDASDMDYVFAGDLLGQSMATTFGVENFRIPWFGVYGACSTCGESLSLAAAFVAAGYARHAVAVTSSHFGSAEKQFRFPNQYANQRPVSATWTVTGSAAFIVGSGAGGNEIQAVCDNADSISRKVQIEGITTGVVVDYGIKDAMNMGAAMAPAACELIVNHLSDFGRKASYYDRIVTGDLGSVGQKILIDLCRQKGVDISKNHEDCGMKMFDATNQNTGSGGSGCACSATVLSAYYLPKLRSGELKRILFVPTGALLSPVSFNEGESVPGIAHGVVLEAVI</sequence>
<proteinExistence type="predicted"/>
<dbReference type="HOGENOM" id="CLU_048574_0_0_9"/>
<dbReference type="PaxDb" id="515619-EUBREC_2432"/>
<dbReference type="InterPro" id="IPR010894">
    <property type="entry name" value="SpoVAD"/>
</dbReference>
<protein>
    <submittedName>
        <fullName evidence="1">Stage V sporulation protein AD</fullName>
    </submittedName>
</protein>
<dbReference type="InterPro" id="IPR038369">
    <property type="entry name" value="SpoVAD_sf"/>
</dbReference>
<dbReference type="InterPro" id="IPR016039">
    <property type="entry name" value="Thiolase-like"/>
</dbReference>
<dbReference type="STRING" id="515619.EUBREC_2432"/>
<evidence type="ECO:0000313" key="2">
    <source>
        <dbReference type="Proteomes" id="UP000001477"/>
    </source>
</evidence>
<dbReference type="SUPFAM" id="SSF53901">
    <property type="entry name" value="Thiolase-like"/>
    <property type="match status" value="1"/>
</dbReference>
<dbReference type="NCBIfam" id="NF006160">
    <property type="entry name" value="PRK08304.1"/>
    <property type="match status" value="1"/>
</dbReference>
<reference evidence="1 2" key="1">
    <citation type="journal article" date="2009" name="Proc. Natl. Acad. Sci. U.S.A.">
        <title>Characterizing a model human gut microbiota composed of members of its two dominant bacterial phyla.</title>
        <authorList>
            <person name="Mahowald M.A."/>
            <person name="Rey F.E."/>
            <person name="Seedorf H."/>
            <person name="Turnbaugh P.J."/>
            <person name="Fulton R.S."/>
            <person name="Wollam A."/>
            <person name="Shah N."/>
            <person name="Wang C."/>
            <person name="Magrini V."/>
            <person name="Wilson R.K."/>
            <person name="Cantarel B.L."/>
            <person name="Coutinho P.M."/>
            <person name="Henrissat B."/>
            <person name="Crock L.W."/>
            <person name="Russell A."/>
            <person name="Verberkmoes N.C."/>
            <person name="Hettich R.L."/>
            <person name="Gordon J.I."/>
        </authorList>
    </citation>
    <scope>NUCLEOTIDE SEQUENCE [LARGE SCALE GENOMIC DNA]</scope>
    <source>
        <strain evidence="2">ATCC 33656 / DSM 3377 / JCM 17463 / KCTC 5835 / LMG 30912 / VPI 0990</strain>
    </source>
</reference>